<feature type="transmembrane region" description="Helical" evidence="1">
    <location>
        <begin position="227"/>
        <end position="248"/>
    </location>
</feature>
<feature type="transmembrane region" description="Helical" evidence="1">
    <location>
        <begin position="299"/>
        <end position="319"/>
    </location>
</feature>
<keyword evidence="1" id="KW-0812">Transmembrane</keyword>
<feature type="transmembrane region" description="Helical" evidence="1">
    <location>
        <begin position="144"/>
        <end position="167"/>
    </location>
</feature>
<feature type="transmembrane region" description="Helical" evidence="1">
    <location>
        <begin position="65"/>
        <end position="88"/>
    </location>
</feature>
<feature type="transmembrane region" description="Helical" evidence="1">
    <location>
        <begin position="378"/>
        <end position="399"/>
    </location>
</feature>
<accession>A0ABT2T3Y8</accession>
<reference evidence="2 3" key="1">
    <citation type="journal article" date="2021" name="ISME Commun">
        <title>Automated analysis of genomic sequences facilitates high-throughput and comprehensive description of bacteria.</title>
        <authorList>
            <person name="Hitch T.C.A."/>
        </authorList>
    </citation>
    <scope>NUCLEOTIDE SEQUENCE [LARGE SCALE GENOMIC DNA]</scope>
    <source>
        <strain evidence="2 3">Sanger_18</strain>
    </source>
</reference>
<evidence type="ECO:0000313" key="3">
    <source>
        <dbReference type="Proteomes" id="UP001652432"/>
    </source>
</evidence>
<dbReference type="EMBL" id="JAOQKJ010000008">
    <property type="protein sequence ID" value="MCU6744962.1"/>
    <property type="molecule type" value="Genomic_DNA"/>
</dbReference>
<gene>
    <name evidence="2" type="ORF">OCV77_10705</name>
</gene>
<keyword evidence="1" id="KW-0472">Membrane</keyword>
<evidence type="ECO:0000313" key="2">
    <source>
        <dbReference type="EMBL" id="MCU6744962.1"/>
    </source>
</evidence>
<dbReference type="InterPro" id="IPR010540">
    <property type="entry name" value="CmpB_TMEM229"/>
</dbReference>
<dbReference type="RefSeq" id="WP_262575077.1">
    <property type="nucleotide sequence ID" value="NZ_JAOQKJ010000008.1"/>
</dbReference>
<feature type="transmembrane region" description="Helical" evidence="1">
    <location>
        <begin position="109"/>
        <end position="129"/>
    </location>
</feature>
<dbReference type="Proteomes" id="UP001652432">
    <property type="component" value="Unassembled WGS sequence"/>
</dbReference>
<keyword evidence="1" id="KW-1133">Transmembrane helix</keyword>
<protein>
    <submittedName>
        <fullName evidence="2">ABC transporter permease</fullName>
    </submittedName>
</protein>
<dbReference type="Pfam" id="PF06541">
    <property type="entry name" value="ABC_trans_CmpB"/>
    <property type="match status" value="2"/>
</dbReference>
<name>A0ABT2T3Y8_9FIRM</name>
<comment type="caution">
    <text evidence="2">The sequence shown here is derived from an EMBL/GenBank/DDBJ whole genome shotgun (WGS) entry which is preliminary data.</text>
</comment>
<feature type="transmembrane region" description="Helical" evidence="1">
    <location>
        <begin position="268"/>
        <end position="292"/>
    </location>
</feature>
<feature type="transmembrane region" description="Helical" evidence="1">
    <location>
        <begin position="38"/>
        <end position="59"/>
    </location>
</feature>
<proteinExistence type="predicted"/>
<feature type="transmembrane region" description="Helical" evidence="1">
    <location>
        <begin position="6"/>
        <end position="26"/>
    </location>
</feature>
<evidence type="ECO:0000256" key="1">
    <source>
        <dbReference type="SAM" id="Phobius"/>
    </source>
</evidence>
<keyword evidence="3" id="KW-1185">Reference proteome</keyword>
<feature type="transmembrane region" description="Helical" evidence="1">
    <location>
        <begin position="339"/>
        <end position="357"/>
    </location>
</feature>
<organism evidence="2 3">
    <name type="scientific">Suilimivivens aceti</name>
    <dbReference type="NCBI Taxonomy" id="2981774"/>
    <lineage>
        <taxon>Bacteria</taxon>
        <taxon>Bacillati</taxon>
        <taxon>Bacillota</taxon>
        <taxon>Clostridia</taxon>
        <taxon>Lachnospirales</taxon>
        <taxon>Lachnospiraceae</taxon>
        <taxon>Suilimivivens</taxon>
    </lineage>
</organism>
<sequence length="439" mass="50071">MEYTVYQLAFFFFIYSFAGWCIEVCCAAIQKRKFVNRGFVNGPLCPIYGSGAVLFAIFLPELKEAPFFLFLAGAILASILEFITGAMLEKLFHRKWWDYSDIKWNYEGYVCLPFSLIWGGCAVILNMFLNPLLVKLLGIMPKLLIVIIMIALTVVLVLDTVGTTLTIRGLQKKQVQLAEFTEGVSHVSKLLENAITRRIQKRMDKAFPMLEIPKIKRQKRTKEKETVFAEGCSFYKLASLFFIGAFLGDITETIFCLITAGKLMSRSSVVYGPFSIVWGLGCAFLTAILYRIRNKNDSYIFIAGTLLGGVYEYICSVFTELVFGTVFWDYSKFAFNLGGRINLLYCFFWGIAAVVWMKLLYPRLSTWIEKIPMKAGKIICTVMLVFMIFDCLLSAMALARYTERNTTGKQAQNEVESFLDEHFGDERMERIYPNAKIVD</sequence>